<comment type="caution">
    <text evidence="1">The sequence shown here is derived from an EMBL/GenBank/DDBJ whole genome shotgun (WGS) entry which is preliminary data.</text>
</comment>
<gene>
    <name evidence="1" type="ORF">BV22DRAFT_1025604</name>
</gene>
<dbReference type="EMBL" id="MU266916">
    <property type="protein sequence ID" value="KAH7917864.1"/>
    <property type="molecule type" value="Genomic_DNA"/>
</dbReference>
<accession>A0ACB8AX75</accession>
<keyword evidence="2" id="KW-1185">Reference proteome</keyword>
<feature type="non-terminal residue" evidence="1">
    <location>
        <position position="1"/>
    </location>
</feature>
<name>A0ACB8AX75_9AGAM</name>
<proteinExistence type="predicted"/>
<protein>
    <submittedName>
        <fullName evidence="1">Calcium-dependent phosphotriesterase</fullName>
    </submittedName>
</protein>
<evidence type="ECO:0000313" key="1">
    <source>
        <dbReference type="EMBL" id="KAH7917864.1"/>
    </source>
</evidence>
<organism evidence="1 2">
    <name type="scientific">Leucogyrophana mollusca</name>
    <dbReference type="NCBI Taxonomy" id="85980"/>
    <lineage>
        <taxon>Eukaryota</taxon>
        <taxon>Fungi</taxon>
        <taxon>Dikarya</taxon>
        <taxon>Basidiomycota</taxon>
        <taxon>Agaricomycotina</taxon>
        <taxon>Agaricomycetes</taxon>
        <taxon>Agaricomycetidae</taxon>
        <taxon>Boletales</taxon>
        <taxon>Boletales incertae sedis</taxon>
        <taxon>Leucogyrophana</taxon>
    </lineage>
</organism>
<evidence type="ECO:0000313" key="2">
    <source>
        <dbReference type="Proteomes" id="UP000790709"/>
    </source>
</evidence>
<sequence>LYLACSTPQSRTFWTPALDRLNSSGMSQEDYVATYDPKTEKIQRLKLSGFHSPRGINVHGMDVVISSSDPSVLYVYLVNHRKPLVGDARKVGADSAVEVFQTKVGSDVLTHVRTFEDPAVVITPNDVVGSPDGTSVHVTNDHSLKAGWRRHLNTLLQPSDSSVAFCHADHGCKFAIEGLHASNGIVKGKGANETFYVVDCTVGDVNVLERQSDNTLVLTEVIKIGSASDNLAIDADGVLWVAGLSDGLGIILRQMNDPTAKVASAAWRININSGPGAFYGDKYRLEKVFEDPGELTSGTTSAVYDSRRNRLFMHGLISPHLTVCEL</sequence>
<dbReference type="Proteomes" id="UP000790709">
    <property type="component" value="Unassembled WGS sequence"/>
</dbReference>
<reference evidence="1" key="1">
    <citation type="journal article" date="2021" name="New Phytol.">
        <title>Evolutionary innovations through gain and loss of genes in the ectomycorrhizal Boletales.</title>
        <authorList>
            <person name="Wu G."/>
            <person name="Miyauchi S."/>
            <person name="Morin E."/>
            <person name="Kuo A."/>
            <person name="Drula E."/>
            <person name="Varga T."/>
            <person name="Kohler A."/>
            <person name="Feng B."/>
            <person name="Cao Y."/>
            <person name="Lipzen A."/>
            <person name="Daum C."/>
            <person name="Hundley H."/>
            <person name="Pangilinan J."/>
            <person name="Johnson J."/>
            <person name="Barry K."/>
            <person name="LaButti K."/>
            <person name="Ng V."/>
            <person name="Ahrendt S."/>
            <person name="Min B."/>
            <person name="Choi I.G."/>
            <person name="Park H."/>
            <person name="Plett J.M."/>
            <person name="Magnuson J."/>
            <person name="Spatafora J.W."/>
            <person name="Nagy L.G."/>
            <person name="Henrissat B."/>
            <person name="Grigoriev I.V."/>
            <person name="Yang Z.L."/>
            <person name="Xu J."/>
            <person name="Martin F.M."/>
        </authorList>
    </citation>
    <scope>NUCLEOTIDE SEQUENCE</scope>
    <source>
        <strain evidence="1">KUC20120723A-06</strain>
    </source>
</reference>